<gene>
    <name evidence="1" type="ORF">M9458_009505</name>
</gene>
<dbReference type="Proteomes" id="UP001529510">
    <property type="component" value="Unassembled WGS sequence"/>
</dbReference>
<dbReference type="EMBL" id="JAMKFB020000004">
    <property type="protein sequence ID" value="KAL0195933.1"/>
    <property type="molecule type" value="Genomic_DNA"/>
</dbReference>
<proteinExistence type="predicted"/>
<feature type="non-terminal residue" evidence="1">
    <location>
        <position position="1"/>
    </location>
</feature>
<keyword evidence="2" id="KW-1185">Reference proteome</keyword>
<evidence type="ECO:0000313" key="1">
    <source>
        <dbReference type="EMBL" id="KAL0195933.1"/>
    </source>
</evidence>
<evidence type="ECO:0000313" key="2">
    <source>
        <dbReference type="Proteomes" id="UP001529510"/>
    </source>
</evidence>
<reference evidence="1 2" key="1">
    <citation type="submission" date="2024-05" db="EMBL/GenBank/DDBJ databases">
        <title>Genome sequencing and assembly of Indian major carp, Cirrhinus mrigala (Hamilton, 1822).</title>
        <authorList>
            <person name="Mohindra V."/>
            <person name="Chowdhury L.M."/>
            <person name="Lal K."/>
            <person name="Jena J.K."/>
        </authorList>
    </citation>
    <scope>NUCLEOTIDE SEQUENCE [LARGE SCALE GENOMIC DNA]</scope>
    <source>
        <strain evidence="1">CM1030</strain>
        <tissue evidence="1">Blood</tissue>
    </source>
</reference>
<name>A0ABD0RDH6_CIRMR</name>
<organism evidence="1 2">
    <name type="scientific">Cirrhinus mrigala</name>
    <name type="common">Mrigala</name>
    <dbReference type="NCBI Taxonomy" id="683832"/>
    <lineage>
        <taxon>Eukaryota</taxon>
        <taxon>Metazoa</taxon>
        <taxon>Chordata</taxon>
        <taxon>Craniata</taxon>
        <taxon>Vertebrata</taxon>
        <taxon>Euteleostomi</taxon>
        <taxon>Actinopterygii</taxon>
        <taxon>Neopterygii</taxon>
        <taxon>Teleostei</taxon>
        <taxon>Ostariophysi</taxon>
        <taxon>Cypriniformes</taxon>
        <taxon>Cyprinidae</taxon>
        <taxon>Labeoninae</taxon>
        <taxon>Labeonini</taxon>
        <taxon>Cirrhinus</taxon>
    </lineage>
</organism>
<comment type="caution">
    <text evidence="1">The sequence shown here is derived from an EMBL/GenBank/DDBJ whole genome shotgun (WGS) entry which is preliminary data.</text>
</comment>
<dbReference type="AlphaFoldDB" id="A0ABD0RDH6"/>
<sequence>DAWFHSHPYDGSGLFRLLLNVHNSVVDCVDYFSYEPDPEFTEFTTLQVANDVQVNIQICPLELELATTDMLNLSMNEVTVMGVKGDQQYQCVLEKIESNAIICTIKGEPGAVPVVDSLT</sequence>
<feature type="non-terminal residue" evidence="1">
    <location>
        <position position="119"/>
    </location>
</feature>
<protein>
    <submittedName>
        <fullName evidence="1">Uncharacterized protein</fullName>
    </submittedName>
</protein>
<accession>A0ABD0RDH6</accession>